<accession>A0A7Z0RXB1</accession>
<evidence type="ECO:0000256" key="3">
    <source>
        <dbReference type="ARBA" id="ARBA00022692"/>
    </source>
</evidence>
<feature type="transmembrane region" description="Helical" evidence="6">
    <location>
        <begin position="21"/>
        <end position="54"/>
    </location>
</feature>
<keyword evidence="4 6" id="KW-1133">Transmembrane helix</keyword>
<feature type="transmembrane region" description="Helical" evidence="6">
    <location>
        <begin position="155"/>
        <end position="176"/>
    </location>
</feature>
<evidence type="ECO:0000313" key="7">
    <source>
        <dbReference type="EMBL" id="NYS77144.1"/>
    </source>
</evidence>
<evidence type="ECO:0000256" key="2">
    <source>
        <dbReference type="ARBA" id="ARBA00022475"/>
    </source>
</evidence>
<feature type="transmembrane region" description="Helical" evidence="6">
    <location>
        <begin position="60"/>
        <end position="79"/>
    </location>
</feature>
<gene>
    <name evidence="7" type="ORF">HZS80_05320</name>
</gene>
<keyword evidence="5 6" id="KW-0472">Membrane</keyword>
<keyword evidence="8" id="KW-1185">Reference proteome</keyword>
<dbReference type="EMBL" id="JACCDE010000005">
    <property type="protein sequence ID" value="NYS77144.1"/>
    <property type="molecule type" value="Genomic_DNA"/>
</dbReference>
<reference evidence="7 8" key="1">
    <citation type="journal article" date="2003" name="Extremophiles">
        <title>Halomonas glaciei sp. nov. isolated from fast ice of Adelie Land, Antarctica.</title>
        <authorList>
            <person name="Reddy G.S."/>
            <person name="Raghavan P.U."/>
            <person name="Sarita N.B."/>
            <person name="Prakash J.S."/>
            <person name="Nagesh N."/>
            <person name="Delille D."/>
            <person name="Shivaji S."/>
        </authorList>
    </citation>
    <scope>NUCLEOTIDE SEQUENCE [LARGE SCALE GENOMIC DNA]</scope>
    <source>
        <strain evidence="7 8">DD39</strain>
    </source>
</reference>
<dbReference type="AlphaFoldDB" id="A0A7Z0RXB1"/>
<feature type="transmembrane region" description="Helical" evidence="6">
    <location>
        <begin position="182"/>
        <end position="199"/>
    </location>
</feature>
<protein>
    <submittedName>
        <fullName evidence="7">YitT family protein</fullName>
    </submittedName>
</protein>
<dbReference type="RefSeq" id="WP_179915369.1">
    <property type="nucleotide sequence ID" value="NZ_JACCDE010000005.1"/>
</dbReference>
<dbReference type="InterPro" id="IPR051461">
    <property type="entry name" value="UPF0750_membrane"/>
</dbReference>
<dbReference type="PANTHER" id="PTHR33545">
    <property type="entry name" value="UPF0750 MEMBRANE PROTEIN YITT-RELATED"/>
    <property type="match status" value="1"/>
</dbReference>
<dbReference type="Proteomes" id="UP000526892">
    <property type="component" value="Unassembled WGS sequence"/>
</dbReference>
<sequence length="209" mass="22892">MRVEDLPKDQHRPYEDVMAMLLGTFFVALGVTFYTHAVLLTGSTAGLALLLSYMTSSVTGWGFGVYFFAINLPFYYLAVKRMGWSFTLRTFAAIGLVSLFSELTQGWVQFDSVPSIYAALMGGALMGIGMLMLFRHRTSLGGINILALYLQDKHGLRAGYVQLAIDGVILLIALTQLPLDRVGYSVLGALTLNLIIALNHKPGRYIGVS</sequence>
<keyword evidence="3 6" id="KW-0812">Transmembrane</keyword>
<evidence type="ECO:0000256" key="6">
    <source>
        <dbReference type="SAM" id="Phobius"/>
    </source>
</evidence>
<comment type="subcellular location">
    <subcellularLocation>
        <location evidence="1">Cell membrane</location>
        <topology evidence="1">Multi-pass membrane protein</topology>
    </subcellularLocation>
</comment>
<evidence type="ECO:0000256" key="5">
    <source>
        <dbReference type="ARBA" id="ARBA00023136"/>
    </source>
</evidence>
<proteinExistence type="predicted"/>
<dbReference type="InterPro" id="IPR003740">
    <property type="entry name" value="YitT"/>
</dbReference>
<comment type="caution">
    <text evidence="7">The sequence shown here is derived from an EMBL/GenBank/DDBJ whole genome shotgun (WGS) entry which is preliminary data.</text>
</comment>
<dbReference type="Pfam" id="PF02588">
    <property type="entry name" value="YitT_membrane"/>
    <property type="match status" value="1"/>
</dbReference>
<feature type="transmembrane region" description="Helical" evidence="6">
    <location>
        <begin position="91"/>
        <end position="110"/>
    </location>
</feature>
<evidence type="ECO:0000313" key="8">
    <source>
        <dbReference type="Proteomes" id="UP000526892"/>
    </source>
</evidence>
<dbReference type="GO" id="GO:0005886">
    <property type="term" value="C:plasma membrane"/>
    <property type="evidence" value="ECO:0007669"/>
    <property type="project" value="UniProtKB-SubCell"/>
</dbReference>
<keyword evidence="2" id="KW-1003">Cell membrane</keyword>
<evidence type="ECO:0000256" key="1">
    <source>
        <dbReference type="ARBA" id="ARBA00004651"/>
    </source>
</evidence>
<organism evidence="7 8">
    <name type="scientific">Vreelandella glaciei</name>
    <dbReference type="NCBI Taxonomy" id="186761"/>
    <lineage>
        <taxon>Bacteria</taxon>
        <taxon>Pseudomonadati</taxon>
        <taxon>Pseudomonadota</taxon>
        <taxon>Gammaproteobacteria</taxon>
        <taxon>Oceanospirillales</taxon>
        <taxon>Halomonadaceae</taxon>
        <taxon>Vreelandella</taxon>
    </lineage>
</organism>
<dbReference type="PANTHER" id="PTHR33545:SF5">
    <property type="entry name" value="UPF0750 MEMBRANE PROTEIN YITT"/>
    <property type="match status" value="1"/>
</dbReference>
<feature type="transmembrane region" description="Helical" evidence="6">
    <location>
        <begin position="116"/>
        <end position="134"/>
    </location>
</feature>
<name>A0A7Z0RXB1_9GAMM</name>
<evidence type="ECO:0000256" key="4">
    <source>
        <dbReference type="ARBA" id="ARBA00022989"/>
    </source>
</evidence>